<evidence type="ECO:0000313" key="2">
    <source>
        <dbReference type="Proteomes" id="UP000789508"/>
    </source>
</evidence>
<proteinExistence type="predicted"/>
<protein>
    <submittedName>
        <fullName evidence="1">13685_t:CDS:1</fullName>
    </submittedName>
</protein>
<organism evidence="1 2">
    <name type="scientific">Ambispora leptoticha</name>
    <dbReference type="NCBI Taxonomy" id="144679"/>
    <lineage>
        <taxon>Eukaryota</taxon>
        <taxon>Fungi</taxon>
        <taxon>Fungi incertae sedis</taxon>
        <taxon>Mucoromycota</taxon>
        <taxon>Glomeromycotina</taxon>
        <taxon>Glomeromycetes</taxon>
        <taxon>Archaeosporales</taxon>
        <taxon>Ambisporaceae</taxon>
        <taxon>Ambispora</taxon>
    </lineage>
</organism>
<keyword evidence="2" id="KW-1185">Reference proteome</keyword>
<comment type="caution">
    <text evidence="1">The sequence shown here is derived from an EMBL/GenBank/DDBJ whole genome shotgun (WGS) entry which is preliminary data.</text>
</comment>
<dbReference type="Proteomes" id="UP000789508">
    <property type="component" value="Unassembled WGS sequence"/>
</dbReference>
<name>A0A9N9I517_9GLOM</name>
<feature type="non-terminal residue" evidence="1">
    <location>
        <position position="1"/>
    </location>
</feature>
<reference evidence="1" key="1">
    <citation type="submission" date="2021-06" db="EMBL/GenBank/DDBJ databases">
        <authorList>
            <person name="Kallberg Y."/>
            <person name="Tangrot J."/>
            <person name="Rosling A."/>
        </authorList>
    </citation>
    <scope>NUCLEOTIDE SEQUENCE</scope>
    <source>
        <strain evidence="1">FL130A</strain>
    </source>
</reference>
<dbReference type="AlphaFoldDB" id="A0A9N9I517"/>
<feature type="non-terminal residue" evidence="1">
    <location>
        <position position="85"/>
    </location>
</feature>
<evidence type="ECO:0000313" key="1">
    <source>
        <dbReference type="EMBL" id="CAG8720650.1"/>
    </source>
</evidence>
<sequence>PTTPTPISRYDRSKVTKTRAKCFGIECKLKRNGILKSGVEFKKMWSKMYNALSGEVGLSPAEESLQIFIILDIKCVLELSPPILK</sequence>
<gene>
    <name evidence="1" type="ORF">ALEPTO_LOCUS12251</name>
</gene>
<accession>A0A9N9I517</accession>
<dbReference type="EMBL" id="CAJVPS010026097">
    <property type="protein sequence ID" value="CAG8720650.1"/>
    <property type="molecule type" value="Genomic_DNA"/>
</dbReference>